<accession>A0A2J7QMS8</accession>
<evidence type="ECO:0000256" key="1">
    <source>
        <dbReference type="ARBA" id="ARBA00004496"/>
    </source>
</evidence>
<dbReference type="EMBL" id="NEVH01013202">
    <property type="protein sequence ID" value="PNF29897.1"/>
    <property type="molecule type" value="Genomic_DNA"/>
</dbReference>
<dbReference type="OrthoDB" id="9973935at2759"/>
<dbReference type="InParanoid" id="A0A2J7QMS8"/>
<dbReference type="Gene3D" id="3.90.1200.10">
    <property type="match status" value="1"/>
</dbReference>
<name>A0A2J7QMS8_9NEOP</name>
<evidence type="ECO:0000256" key="5">
    <source>
        <dbReference type="ARBA" id="ARBA00022777"/>
    </source>
</evidence>
<proteinExistence type="inferred from homology"/>
<evidence type="ECO:0000256" key="7">
    <source>
        <dbReference type="ARBA" id="ARBA00037368"/>
    </source>
</evidence>
<comment type="catalytic activity">
    <reaction evidence="6">
        <text>(5R)-5-hydroxy-L-lysine + GTP = (5R)-5-phosphooxy-L-lysine + GDP + H(+)</text>
        <dbReference type="Rhea" id="RHEA:19049"/>
        <dbReference type="ChEBI" id="CHEBI:15378"/>
        <dbReference type="ChEBI" id="CHEBI:37565"/>
        <dbReference type="ChEBI" id="CHEBI:57882"/>
        <dbReference type="ChEBI" id="CHEBI:58189"/>
        <dbReference type="ChEBI" id="CHEBI:58357"/>
        <dbReference type="EC" id="2.7.1.81"/>
    </reaction>
</comment>
<dbReference type="SUPFAM" id="SSF56112">
    <property type="entry name" value="Protein kinase-like (PK-like)"/>
    <property type="match status" value="1"/>
</dbReference>
<organism evidence="11 12">
    <name type="scientific">Cryptotermes secundus</name>
    <dbReference type="NCBI Taxonomy" id="105785"/>
    <lineage>
        <taxon>Eukaryota</taxon>
        <taxon>Metazoa</taxon>
        <taxon>Ecdysozoa</taxon>
        <taxon>Arthropoda</taxon>
        <taxon>Hexapoda</taxon>
        <taxon>Insecta</taxon>
        <taxon>Pterygota</taxon>
        <taxon>Neoptera</taxon>
        <taxon>Polyneoptera</taxon>
        <taxon>Dictyoptera</taxon>
        <taxon>Blattodea</taxon>
        <taxon>Blattoidea</taxon>
        <taxon>Termitoidae</taxon>
        <taxon>Kalotermitidae</taxon>
        <taxon>Cryptotermitinae</taxon>
        <taxon>Cryptotermes</taxon>
    </lineage>
</organism>
<protein>
    <recommendedName>
        <fullName evidence="9">Hydroxylysine kinase</fullName>
        <ecNumber evidence="8">2.7.1.81</ecNumber>
    </recommendedName>
</protein>
<dbReference type="InterPro" id="IPR002575">
    <property type="entry name" value="Aminoglycoside_PTrfase"/>
</dbReference>
<comment type="similarity">
    <text evidence="2">Belongs to the aminoglycoside phosphotransferase family.</text>
</comment>
<sequence length="364" mass="40821">MLHPGQSIRPHLSQQMAMRLVQRLYGLKDIAIVELNGYDDKNYHVKICGDRNESRLWAHGFVLKVMNSLDSQKLPLIEAQTEIALYLGAHGVNCPQPVKNLSGNYYSLEELTANDSSGQKHVVRLLTYQPGKLLKEVPCTKQLMLKVGKFVAEIDHMLKGFHHPAYDNNKSVWSLESVPLLRKFTFSIQDAERNALVNTIIDAFETAVVSVFDAMEKGLIHGDFNEQNVVVGANPSDCSWDIAAVLDFGDTQHSCYLFELAICICYMMLLAADSNPLDVGGHVIAGYSMVRTLPDVEFSILKICVSARLCQSLVLGAYSYLQDPGNEYLLTTSQKGWDVLQLIWNTPNNDLMSKWKETVTSYQE</sequence>
<comment type="function">
    <text evidence="7">Catalyzes the GTP-dependent phosphorylation of 5-hydroxy-L-lysine.</text>
</comment>
<dbReference type="FunFam" id="3.30.200.20:FF:000549">
    <property type="entry name" value="hydroxylysine kinase"/>
    <property type="match status" value="1"/>
</dbReference>
<dbReference type="GO" id="GO:0047992">
    <property type="term" value="F:hydroxylysine kinase activity"/>
    <property type="evidence" value="ECO:0007669"/>
    <property type="project" value="UniProtKB-EC"/>
</dbReference>
<dbReference type="InterPro" id="IPR011009">
    <property type="entry name" value="Kinase-like_dom_sf"/>
</dbReference>
<keyword evidence="5 11" id="KW-0418">Kinase</keyword>
<dbReference type="InterPro" id="IPR050249">
    <property type="entry name" value="Pseudomonas-type_ThrB"/>
</dbReference>
<dbReference type="Proteomes" id="UP000235965">
    <property type="component" value="Unassembled WGS sequence"/>
</dbReference>
<dbReference type="EMBL" id="NEVH01013202">
    <property type="protein sequence ID" value="PNF29895.1"/>
    <property type="molecule type" value="Genomic_DNA"/>
</dbReference>
<evidence type="ECO:0000256" key="2">
    <source>
        <dbReference type="ARBA" id="ARBA00006219"/>
    </source>
</evidence>
<evidence type="ECO:0000256" key="3">
    <source>
        <dbReference type="ARBA" id="ARBA00022490"/>
    </source>
</evidence>
<dbReference type="FunFam" id="3.90.1200.10:FF:000007">
    <property type="entry name" value="hydroxylysine kinase isoform X1"/>
    <property type="match status" value="1"/>
</dbReference>
<dbReference type="PANTHER" id="PTHR21064">
    <property type="entry name" value="AMINOGLYCOSIDE PHOSPHOTRANSFERASE DOMAIN-CONTAINING PROTEIN-RELATED"/>
    <property type="match status" value="1"/>
</dbReference>
<dbReference type="EC" id="2.7.1.81" evidence="8"/>
<evidence type="ECO:0000259" key="10">
    <source>
        <dbReference type="Pfam" id="PF01636"/>
    </source>
</evidence>
<dbReference type="AlphaFoldDB" id="A0A2J7QMS8"/>
<dbReference type="STRING" id="105785.A0A2J7QMS8"/>
<keyword evidence="4" id="KW-0808">Transferase</keyword>
<comment type="subcellular location">
    <subcellularLocation>
        <location evidence="1">Cytoplasm</location>
    </subcellularLocation>
</comment>
<comment type="caution">
    <text evidence="11">The sequence shown here is derived from an EMBL/GenBank/DDBJ whole genome shotgun (WGS) entry which is preliminary data.</text>
</comment>
<dbReference type="GO" id="GO:0005737">
    <property type="term" value="C:cytoplasm"/>
    <property type="evidence" value="ECO:0007669"/>
    <property type="project" value="UniProtKB-SubCell"/>
</dbReference>
<keyword evidence="12" id="KW-1185">Reference proteome</keyword>
<gene>
    <name evidence="11" type="primary">hykk_2</name>
    <name evidence="11" type="ORF">B7P43_G07266</name>
</gene>
<dbReference type="Pfam" id="PF01636">
    <property type="entry name" value="APH"/>
    <property type="match status" value="1"/>
</dbReference>
<evidence type="ECO:0000313" key="12">
    <source>
        <dbReference type="Proteomes" id="UP000235965"/>
    </source>
</evidence>
<evidence type="ECO:0000256" key="9">
    <source>
        <dbReference type="ARBA" id="ARBA00040505"/>
    </source>
</evidence>
<keyword evidence="3" id="KW-0963">Cytoplasm</keyword>
<dbReference type="FunCoup" id="A0A2J7QMS8">
    <property type="interactions" value="148"/>
</dbReference>
<feature type="domain" description="Aminoglycoside phosphotransferase" evidence="10">
    <location>
        <begin position="37"/>
        <end position="267"/>
    </location>
</feature>
<evidence type="ECO:0000256" key="6">
    <source>
        <dbReference type="ARBA" id="ARBA00036820"/>
    </source>
</evidence>
<evidence type="ECO:0000256" key="4">
    <source>
        <dbReference type="ARBA" id="ARBA00022679"/>
    </source>
</evidence>
<dbReference type="PANTHER" id="PTHR21064:SF1">
    <property type="entry name" value="HYDROXYLYSINE KINASE"/>
    <property type="match status" value="1"/>
</dbReference>
<reference evidence="11 12" key="1">
    <citation type="submission" date="2017-12" db="EMBL/GenBank/DDBJ databases">
        <title>Hemimetabolous genomes reveal molecular basis of termite eusociality.</title>
        <authorList>
            <person name="Harrison M.C."/>
            <person name="Jongepier E."/>
            <person name="Robertson H.M."/>
            <person name="Arning N."/>
            <person name="Bitard-Feildel T."/>
            <person name="Chao H."/>
            <person name="Childers C.P."/>
            <person name="Dinh H."/>
            <person name="Doddapaneni H."/>
            <person name="Dugan S."/>
            <person name="Gowin J."/>
            <person name="Greiner C."/>
            <person name="Han Y."/>
            <person name="Hu H."/>
            <person name="Hughes D.S.T."/>
            <person name="Huylmans A.-K."/>
            <person name="Kemena C."/>
            <person name="Kremer L.P.M."/>
            <person name="Lee S.L."/>
            <person name="Lopez-Ezquerra A."/>
            <person name="Mallet L."/>
            <person name="Monroy-Kuhn J.M."/>
            <person name="Moser A."/>
            <person name="Murali S.C."/>
            <person name="Muzny D.M."/>
            <person name="Otani S."/>
            <person name="Piulachs M.-D."/>
            <person name="Poelchau M."/>
            <person name="Qu J."/>
            <person name="Schaub F."/>
            <person name="Wada-Katsumata A."/>
            <person name="Worley K.C."/>
            <person name="Xie Q."/>
            <person name="Ylla G."/>
            <person name="Poulsen M."/>
            <person name="Gibbs R.A."/>
            <person name="Schal C."/>
            <person name="Richards S."/>
            <person name="Belles X."/>
            <person name="Korb J."/>
            <person name="Bornberg-Bauer E."/>
        </authorList>
    </citation>
    <scope>NUCLEOTIDE SEQUENCE [LARGE SCALE GENOMIC DNA]</scope>
    <source>
        <tissue evidence="11">Whole body</tissue>
    </source>
</reference>
<evidence type="ECO:0000256" key="8">
    <source>
        <dbReference type="ARBA" id="ARBA00038873"/>
    </source>
</evidence>
<dbReference type="Gene3D" id="3.30.200.20">
    <property type="entry name" value="Phosphorylase Kinase, domain 1"/>
    <property type="match status" value="1"/>
</dbReference>
<evidence type="ECO:0000313" key="11">
    <source>
        <dbReference type="EMBL" id="PNF29895.1"/>
    </source>
</evidence>